<keyword evidence="2 7" id="KW-0436">Ligase</keyword>
<dbReference type="GO" id="GO:0005524">
    <property type="term" value="F:ATP binding"/>
    <property type="evidence" value="ECO:0007669"/>
    <property type="project" value="UniProtKB-UniRule"/>
</dbReference>
<evidence type="ECO:0000259" key="9">
    <source>
        <dbReference type="Pfam" id="PF19303"/>
    </source>
</evidence>
<evidence type="ECO:0000256" key="5">
    <source>
        <dbReference type="ARBA" id="ARBA00022917"/>
    </source>
</evidence>
<evidence type="ECO:0000313" key="11">
    <source>
        <dbReference type="Proteomes" id="UP000176598"/>
    </source>
</evidence>
<gene>
    <name evidence="7" type="primary">metG</name>
    <name evidence="10" type="ORF">A3F28_01985</name>
</gene>
<comment type="cofactor">
    <cofactor evidence="7">
        <name>Zn(2+)</name>
        <dbReference type="ChEBI" id="CHEBI:29105"/>
    </cofactor>
    <text evidence="7">Binds 1 zinc ion per subunit.</text>
</comment>
<dbReference type="InterPro" id="IPR033911">
    <property type="entry name" value="MetRS_core"/>
</dbReference>
<dbReference type="SUPFAM" id="SSF52374">
    <property type="entry name" value="Nucleotidylyl transferase"/>
    <property type="match status" value="1"/>
</dbReference>
<dbReference type="CDD" id="cd07957">
    <property type="entry name" value="Anticodon_Ia_Met"/>
    <property type="match status" value="1"/>
</dbReference>
<comment type="subunit">
    <text evidence="7">Monomer.</text>
</comment>
<evidence type="ECO:0000256" key="1">
    <source>
        <dbReference type="ARBA" id="ARBA00003314"/>
    </source>
</evidence>
<comment type="caution">
    <text evidence="10">The sequence shown here is derived from an EMBL/GenBank/DDBJ whole genome shotgun (WGS) entry which is preliminary data.</text>
</comment>
<comment type="catalytic activity">
    <reaction evidence="7">
        <text>tRNA(Met) + L-methionine + ATP = L-methionyl-tRNA(Met) + AMP + diphosphate</text>
        <dbReference type="Rhea" id="RHEA:13481"/>
        <dbReference type="Rhea" id="RHEA-COMP:9667"/>
        <dbReference type="Rhea" id="RHEA-COMP:9698"/>
        <dbReference type="ChEBI" id="CHEBI:30616"/>
        <dbReference type="ChEBI" id="CHEBI:33019"/>
        <dbReference type="ChEBI" id="CHEBI:57844"/>
        <dbReference type="ChEBI" id="CHEBI:78442"/>
        <dbReference type="ChEBI" id="CHEBI:78530"/>
        <dbReference type="ChEBI" id="CHEBI:456215"/>
        <dbReference type="EC" id="6.1.1.10"/>
    </reaction>
</comment>
<evidence type="ECO:0000259" key="8">
    <source>
        <dbReference type="Pfam" id="PF09334"/>
    </source>
</evidence>
<dbReference type="EC" id="6.1.1.10" evidence="7"/>
<dbReference type="NCBIfam" id="NF008900">
    <property type="entry name" value="PRK12267.1"/>
    <property type="match status" value="1"/>
</dbReference>
<dbReference type="Pfam" id="PF19303">
    <property type="entry name" value="Anticodon_3"/>
    <property type="match status" value="1"/>
</dbReference>
<dbReference type="Gene3D" id="1.10.730.10">
    <property type="entry name" value="Isoleucyl-tRNA Synthetase, Domain 1"/>
    <property type="match status" value="1"/>
</dbReference>
<feature type="short sequence motif" description="'HIGH' region" evidence="7">
    <location>
        <begin position="12"/>
        <end position="22"/>
    </location>
</feature>
<feature type="domain" description="Methionyl/Leucyl tRNA synthetase" evidence="8">
    <location>
        <begin position="5"/>
        <end position="148"/>
    </location>
</feature>
<dbReference type="GO" id="GO:0046872">
    <property type="term" value="F:metal ion binding"/>
    <property type="evidence" value="ECO:0007669"/>
    <property type="project" value="UniProtKB-KW"/>
</dbReference>
<dbReference type="PANTHER" id="PTHR43326">
    <property type="entry name" value="METHIONYL-TRNA SYNTHETASE"/>
    <property type="match status" value="1"/>
</dbReference>
<dbReference type="GO" id="GO:0004825">
    <property type="term" value="F:methionine-tRNA ligase activity"/>
    <property type="evidence" value="ECO:0007669"/>
    <property type="project" value="UniProtKB-UniRule"/>
</dbReference>
<feature type="binding site" evidence="7">
    <location>
        <position position="144"/>
    </location>
    <ligand>
        <name>Zn(2+)</name>
        <dbReference type="ChEBI" id="CHEBI:29105"/>
    </ligand>
</feature>
<evidence type="ECO:0000313" key="10">
    <source>
        <dbReference type="EMBL" id="OGL77719.1"/>
    </source>
</evidence>
<dbReference type="CDD" id="cd00814">
    <property type="entry name" value="MetRS_core"/>
    <property type="match status" value="1"/>
</dbReference>
<dbReference type="GO" id="GO:0006431">
    <property type="term" value="P:methionyl-tRNA aminoacylation"/>
    <property type="evidence" value="ECO:0007669"/>
    <property type="project" value="UniProtKB-UniRule"/>
</dbReference>
<comment type="function">
    <text evidence="1 7">Is required not only for elongation of protein synthesis but also for the initiation of all mRNA translation through initiator tRNA(fMet) aminoacylation.</text>
</comment>
<feature type="binding site" evidence="7">
    <location>
        <position position="127"/>
    </location>
    <ligand>
        <name>Zn(2+)</name>
        <dbReference type="ChEBI" id="CHEBI:29105"/>
    </ligand>
</feature>
<dbReference type="HAMAP" id="MF_01228">
    <property type="entry name" value="Met_tRNA_synth_type2"/>
    <property type="match status" value="1"/>
</dbReference>
<feature type="short sequence motif" description="'KMSKS' region" evidence="7">
    <location>
        <begin position="295"/>
        <end position="299"/>
    </location>
</feature>
<dbReference type="InterPro" id="IPR009080">
    <property type="entry name" value="tRNAsynth_Ia_anticodon-bd"/>
</dbReference>
<evidence type="ECO:0000256" key="6">
    <source>
        <dbReference type="ARBA" id="ARBA00023146"/>
    </source>
</evidence>
<sequence length="499" mass="57311">MKSRFYVTTPIYYVNADPHIGHAYTSFAADVLARYHRLRGDEVFFLTGTDENSQKNVEAAEKRKMPVQKYVDEMSARWRTIFDSLGITNDDFIRTTEPRHRKGVEKFINAVQRSGDIYPGTYQGYYCVGCEAFVGEVDTVDGKCPIHQIKLKKIKEKNYFFKLTKYRKKLLDHINKYPEFIQPETRKNEVIRYITDFMEDVSITRQSQKWGIPFPGDEKQALYVWFDALVNYLTGIGYGLDAKKFKKFWPADVHLVGKDIIKFHCALWPAMLMSAGLELPKRVFAHGYFTVNGEKISKSLGNTIDPLAASQKFGIDALRYYLLREIPFGGDGDYSETRLVERYNSDLANGIGNLASRILSMAEKYADGKVPKHVPGSAAPTWQSYELKMKELSLDGALSDIWDLIRTLDGFIDREQPWVLAKTNPKHLQATLYTLLESLRHVGLLLWPFMPETAEKILDSLGVLESSRQNNYDKNKSWGTLKAETKIRKTAPLFPRRDI</sequence>
<keyword evidence="3 7" id="KW-0547">Nucleotide-binding</keyword>
<feature type="domain" description="Methionyl-tRNA synthetase anticodon-binding" evidence="9">
    <location>
        <begin position="384"/>
        <end position="494"/>
    </location>
</feature>
<dbReference type="FunFam" id="2.170.220.10:FF:000002">
    <property type="entry name" value="Methionine--tRNA ligase"/>
    <property type="match status" value="1"/>
</dbReference>
<comment type="subcellular location">
    <subcellularLocation>
        <location evidence="7">Cytoplasm</location>
    </subcellularLocation>
</comment>
<dbReference type="Gene3D" id="2.170.220.10">
    <property type="match status" value="1"/>
</dbReference>
<comment type="caution">
    <text evidence="7">Lacks conserved residue(s) required for the propagation of feature annotation.</text>
</comment>
<keyword evidence="7" id="KW-0963">Cytoplasm</keyword>
<dbReference type="SUPFAM" id="SSF47323">
    <property type="entry name" value="Anticodon-binding domain of a subclass of class I aminoacyl-tRNA synthetases"/>
    <property type="match status" value="1"/>
</dbReference>
<reference evidence="10 11" key="1">
    <citation type="journal article" date="2016" name="Nat. Commun.">
        <title>Thousands of microbial genomes shed light on interconnected biogeochemical processes in an aquifer system.</title>
        <authorList>
            <person name="Anantharaman K."/>
            <person name="Brown C.T."/>
            <person name="Hug L.A."/>
            <person name="Sharon I."/>
            <person name="Castelle C.J."/>
            <person name="Probst A.J."/>
            <person name="Thomas B.C."/>
            <person name="Singh A."/>
            <person name="Wilkins M.J."/>
            <person name="Karaoz U."/>
            <person name="Brodie E.L."/>
            <person name="Williams K.H."/>
            <person name="Hubbard S.S."/>
            <person name="Banfield J.F."/>
        </authorList>
    </citation>
    <scope>NUCLEOTIDE SEQUENCE [LARGE SCALE GENOMIC DNA]</scope>
</reference>
<accession>A0A1F7UHH2</accession>
<dbReference type="InterPro" id="IPR014729">
    <property type="entry name" value="Rossmann-like_a/b/a_fold"/>
</dbReference>
<dbReference type="InterPro" id="IPR023457">
    <property type="entry name" value="Met-tRNA_synth_2"/>
</dbReference>
<evidence type="ECO:0000256" key="7">
    <source>
        <dbReference type="HAMAP-Rule" id="MF_01228"/>
    </source>
</evidence>
<dbReference type="NCBIfam" id="TIGR00398">
    <property type="entry name" value="metG"/>
    <property type="match status" value="1"/>
</dbReference>
<keyword evidence="7" id="KW-0479">Metal-binding</keyword>
<organism evidence="10 11">
    <name type="scientific">Candidatus Uhrbacteria bacterium RIFCSPHIGHO2_12_FULL_57_11</name>
    <dbReference type="NCBI Taxonomy" id="1802398"/>
    <lineage>
        <taxon>Bacteria</taxon>
        <taxon>Candidatus Uhriibacteriota</taxon>
    </lineage>
</organism>
<dbReference type="Gene3D" id="3.40.50.620">
    <property type="entry name" value="HUPs"/>
    <property type="match status" value="1"/>
</dbReference>
<dbReference type="InterPro" id="IPR041872">
    <property type="entry name" value="Anticodon_Met"/>
</dbReference>
<keyword evidence="5 7" id="KW-0648">Protein biosynthesis</keyword>
<feature type="binding site" evidence="7">
    <location>
        <position position="130"/>
    </location>
    <ligand>
        <name>Zn(2+)</name>
        <dbReference type="ChEBI" id="CHEBI:29105"/>
    </ligand>
</feature>
<feature type="domain" description="Methionyl/Leucyl tRNA synthetase" evidence="8">
    <location>
        <begin position="154"/>
        <end position="358"/>
    </location>
</feature>
<name>A0A1F7UHH2_9BACT</name>
<dbReference type="EMBL" id="MGEG01000057">
    <property type="protein sequence ID" value="OGL77719.1"/>
    <property type="molecule type" value="Genomic_DNA"/>
</dbReference>
<dbReference type="InterPro" id="IPR014758">
    <property type="entry name" value="Met-tRNA_synth"/>
</dbReference>
<dbReference type="PANTHER" id="PTHR43326:SF1">
    <property type="entry name" value="METHIONINE--TRNA LIGASE, MITOCHONDRIAL"/>
    <property type="match status" value="1"/>
</dbReference>
<evidence type="ECO:0000256" key="2">
    <source>
        <dbReference type="ARBA" id="ARBA00022598"/>
    </source>
</evidence>
<dbReference type="Pfam" id="PF09334">
    <property type="entry name" value="tRNA-synt_1g"/>
    <property type="match status" value="2"/>
</dbReference>
<proteinExistence type="inferred from homology"/>
<dbReference type="InterPro" id="IPR015413">
    <property type="entry name" value="Methionyl/Leucyl_tRNA_Synth"/>
</dbReference>
<evidence type="ECO:0000256" key="3">
    <source>
        <dbReference type="ARBA" id="ARBA00022741"/>
    </source>
</evidence>
<keyword evidence="4 7" id="KW-0067">ATP-binding</keyword>
<comment type="similarity">
    <text evidence="7">Belongs to the class-I aminoacyl-tRNA synthetase family. MetG type 2A subfamily.</text>
</comment>
<keyword evidence="6 7" id="KW-0030">Aminoacyl-tRNA synthetase</keyword>
<dbReference type="AlphaFoldDB" id="A0A1F7UHH2"/>
<evidence type="ECO:0000256" key="4">
    <source>
        <dbReference type="ARBA" id="ARBA00022840"/>
    </source>
</evidence>
<feature type="binding site" evidence="7">
    <location>
        <position position="147"/>
    </location>
    <ligand>
        <name>Zn(2+)</name>
        <dbReference type="ChEBI" id="CHEBI:29105"/>
    </ligand>
</feature>
<dbReference type="GO" id="GO:0005737">
    <property type="term" value="C:cytoplasm"/>
    <property type="evidence" value="ECO:0007669"/>
    <property type="project" value="UniProtKB-SubCell"/>
</dbReference>
<keyword evidence="7" id="KW-0862">Zinc</keyword>
<dbReference type="Proteomes" id="UP000176598">
    <property type="component" value="Unassembled WGS sequence"/>
</dbReference>
<protein>
    <recommendedName>
        <fullName evidence="7">Methionine--tRNA ligase</fullName>
        <ecNumber evidence="7">6.1.1.10</ecNumber>
    </recommendedName>
    <alternativeName>
        <fullName evidence="7">Methionyl-tRNA synthetase</fullName>
        <shortName evidence="7">MetRS</shortName>
    </alternativeName>
</protein>
<dbReference type="PRINTS" id="PR01041">
    <property type="entry name" value="TRNASYNTHMET"/>
</dbReference>